<evidence type="ECO:0000313" key="1">
    <source>
        <dbReference type="EMBL" id="PCF95141.1"/>
    </source>
</evidence>
<comment type="caution">
    <text evidence="1">The sequence shown here is derived from an EMBL/GenBank/DDBJ whole genome shotgun (WGS) entry which is preliminary data.</text>
</comment>
<sequence length="155" mass="16841">MNAKAITQELWLTSRAAIDDTRHAITKQVATIKQQFETDYGTLVLTQQERATVQACLIRLLERRLVALEAHGGPALGLMDHDDSLTLCREHLEHAEALFYSITKLLDSPAPCHQAKHLSRLGSQLSASALTDINGQLAALEAQACGQQSSGRANG</sequence>
<dbReference type="EMBL" id="NWUX01000012">
    <property type="protein sequence ID" value="PCF95141.1"/>
    <property type="molecule type" value="Genomic_DNA"/>
</dbReference>
<dbReference type="OrthoDB" id="6169502at2"/>
<reference evidence="2" key="1">
    <citation type="submission" date="2017-09" db="EMBL/GenBank/DDBJ databases">
        <authorList>
            <person name="Cho G.-S."/>
            <person name="Oguntoyinbo F.A."/>
            <person name="Cnockaert M."/>
            <person name="Kabisch J."/>
            <person name="Neve H."/>
            <person name="Bockelmann W."/>
            <person name="Wenning M."/>
            <person name="Franz C.M."/>
            <person name="Vandamme P."/>
        </authorList>
    </citation>
    <scope>NUCLEOTIDE SEQUENCE [LARGE SCALE GENOMIC DNA]</scope>
    <source>
        <strain evidence="2">MBT G8648</strain>
    </source>
</reference>
<organism evidence="1 2">
    <name type="scientific">Vreelandella nigrificans</name>
    <dbReference type="NCBI Taxonomy" id="2042704"/>
    <lineage>
        <taxon>Bacteria</taxon>
        <taxon>Pseudomonadati</taxon>
        <taxon>Pseudomonadota</taxon>
        <taxon>Gammaproteobacteria</taxon>
        <taxon>Oceanospirillales</taxon>
        <taxon>Halomonadaceae</taxon>
        <taxon>Vreelandella</taxon>
    </lineage>
</organism>
<dbReference type="RefSeq" id="WP_096652396.1">
    <property type="nucleotide sequence ID" value="NZ_NWUX01000012.1"/>
</dbReference>
<accession>A0A2A4HM02</accession>
<protein>
    <submittedName>
        <fullName evidence="1">Uncharacterized protein</fullName>
    </submittedName>
</protein>
<keyword evidence="2" id="KW-1185">Reference proteome</keyword>
<proteinExistence type="predicted"/>
<gene>
    <name evidence="1" type="ORF">CPA45_13825</name>
</gene>
<evidence type="ECO:0000313" key="2">
    <source>
        <dbReference type="Proteomes" id="UP000218677"/>
    </source>
</evidence>
<dbReference type="Proteomes" id="UP000218677">
    <property type="component" value="Unassembled WGS sequence"/>
</dbReference>
<name>A0A2A4HM02_9GAMM</name>
<dbReference type="AlphaFoldDB" id="A0A2A4HM02"/>